<gene>
    <name evidence="1" type="ORF">BIFANG_02472</name>
</gene>
<evidence type="ECO:0000313" key="2">
    <source>
        <dbReference type="Proteomes" id="UP000006408"/>
    </source>
</evidence>
<proteinExistence type="predicted"/>
<dbReference type="HOGENOM" id="CLU_3305433_0_0_11"/>
<dbReference type="Proteomes" id="UP000006408">
    <property type="component" value="Unassembled WGS sequence"/>
</dbReference>
<comment type="caution">
    <text evidence="1">The sequence shown here is derived from an EMBL/GenBank/DDBJ whole genome shotgun (WGS) entry which is preliminary data.</text>
</comment>
<dbReference type="AlphaFoldDB" id="C4FDT4"/>
<organism evidence="1 2">
    <name type="scientific">Bifidobacterium angulatum DSM 20098 = JCM 7096</name>
    <dbReference type="NCBI Taxonomy" id="518635"/>
    <lineage>
        <taxon>Bacteria</taxon>
        <taxon>Bacillati</taxon>
        <taxon>Actinomycetota</taxon>
        <taxon>Actinomycetes</taxon>
        <taxon>Bifidobacteriales</taxon>
        <taxon>Bifidobacteriaceae</taxon>
        <taxon>Bifidobacterium</taxon>
    </lineage>
</organism>
<dbReference type="EMBL" id="ABYS02000004">
    <property type="protein sequence ID" value="EEP21115.1"/>
    <property type="molecule type" value="Genomic_DNA"/>
</dbReference>
<protein>
    <submittedName>
        <fullName evidence="1">Uncharacterized protein</fullName>
    </submittedName>
</protein>
<evidence type="ECO:0000313" key="1">
    <source>
        <dbReference type="EMBL" id="EEP21115.1"/>
    </source>
</evidence>
<name>C4FDT4_9BIFI</name>
<reference evidence="1" key="1">
    <citation type="submission" date="2009-04" db="EMBL/GenBank/DDBJ databases">
        <authorList>
            <person name="Weinstock G."/>
            <person name="Sodergren E."/>
            <person name="Clifton S."/>
            <person name="Fulton L."/>
            <person name="Fulton B."/>
            <person name="Courtney L."/>
            <person name="Fronick C."/>
            <person name="Harrison M."/>
            <person name="Strong C."/>
            <person name="Farmer C."/>
            <person name="Delahaunty K."/>
            <person name="Markovic C."/>
            <person name="Hall O."/>
            <person name="Minx P."/>
            <person name="Tomlinson C."/>
            <person name="Mitreva M."/>
            <person name="Nelson J."/>
            <person name="Hou S."/>
            <person name="Wollam A."/>
            <person name="Pepin K.H."/>
            <person name="Johnson M."/>
            <person name="Bhonagiri V."/>
            <person name="Nash W.E."/>
            <person name="Warren W."/>
            <person name="Chinwalla A."/>
            <person name="Mardis E.R."/>
            <person name="Wilson R.K."/>
        </authorList>
    </citation>
    <scope>NUCLEOTIDE SEQUENCE [LARGE SCALE GENOMIC DNA]</scope>
    <source>
        <strain evidence="1">DSM 20098</strain>
    </source>
</reference>
<sequence>MPIAEKTEIPYSPGVFGRSDAEHARAACRCSTTAAKTQR</sequence>
<accession>C4FDT4</accession>
<keyword evidence="2" id="KW-1185">Reference proteome</keyword>